<proteinExistence type="predicted"/>
<dbReference type="EC" id="1.8.5.2" evidence="2"/>
<evidence type="ECO:0000256" key="1">
    <source>
        <dbReference type="SAM" id="Phobius"/>
    </source>
</evidence>
<feature type="transmembrane region" description="Helical" evidence="1">
    <location>
        <begin position="155"/>
        <end position="173"/>
    </location>
</feature>
<organism evidence="2 3">
    <name type="scientific">Helcobacillus massiliensis</name>
    <dbReference type="NCBI Taxonomy" id="521392"/>
    <lineage>
        <taxon>Bacteria</taxon>
        <taxon>Bacillati</taxon>
        <taxon>Actinomycetota</taxon>
        <taxon>Actinomycetes</taxon>
        <taxon>Micrococcales</taxon>
        <taxon>Dermabacteraceae</taxon>
        <taxon>Helcobacillus</taxon>
    </lineage>
</organism>
<dbReference type="Proteomes" id="UP000568050">
    <property type="component" value="Unassembled WGS sequence"/>
</dbReference>
<feature type="transmembrane region" description="Helical" evidence="1">
    <location>
        <begin position="126"/>
        <end position="143"/>
    </location>
</feature>
<comment type="caution">
    <text evidence="2">The sequence shown here is derived from an EMBL/GenBank/DDBJ whole genome shotgun (WGS) entry which is preliminary data.</text>
</comment>
<evidence type="ECO:0000313" key="2">
    <source>
        <dbReference type="EMBL" id="MBB3022613.1"/>
    </source>
</evidence>
<reference evidence="2 3" key="1">
    <citation type="submission" date="2020-08" db="EMBL/GenBank/DDBJ databases">
        <title>Sequencing the genomes of 1000 actinobacteria strains.</title>
        <authorList>
            <person name="Klenk H.-P."/>
        </authorList>
    </citation>
    <scope>NUCLEOTIDE SEQUENCE [LARGE SCALE GENOMIC DNA]</scope>
    <source>
        <strain evidence="2 3">DSM 23040</strain>
    </source>
</reference>
<keyword evidence="1" id="KW-1133">Transmembrane helix</keyword>
<name>A0A839QQ39_9MICO</name>
<keyword evidence="2" id="KW-0560">Oxidoreductase</keyword>
<gene>
    <name evidence="2" type="ORF">FHX50_000861</name>
</gene>
<feature type="transmembrane region" description="Helical" evidence="1">
    <location>
        <begin position="99"/>
        <end position="119"/>
    </location>
</feature>
<keyword evidence="3" id="KW-1185">Reference proteome</keyword>
<keyword evidence="1" id="KW-0812">Transmembrane</keyword>
<dbReference type="EMBL" id="JACHWP010000001">
    <property type="protein sequence ID" value="MBB3022613.1"/>
    <property type="molecule type" value="Genomic_DNA"/>
</dbReference>
<accession>A0A839QQ39</accession>
<protein>
    <submittedName>
        <fullName evidence="2">Thiosulfate dehydrogenase [quinone] large subunit</fullName>
        <ecNumber evidence="2">1.8.5.2</ecNumber>
    </submittedName>
</protein>
<dbReference type="RefSeq" id="WP_183374803.1">
    <property type="nucleotide sequence ID" value="NZ_CBCSFZ010000019.1"/>
</dbReference>
<keyword evidence="1" id="KW-0472">Membrane</keyword>
<dbReference type="AlphaFoldDB" id="A0A839QQ39"/>
<feature type="transmembrane region" description="Helical" evidence="1">
    <location>
        <begin position="31"/>
        <end position="52"/>
    </location>
</feature>
<sequence length="190" mass="20189">MTAPTAPRNLHPTDSTAALTRTDERRGVASWMFPAAGVLRILTGFVFLWAFFDKLFGLGVGTEPGKSVLNGGSPTTRFLTHAVPAGNPLTGVWNALVSINPFTDILFMAGLLGIGAALMLGIGMKVATISGVAMYLFMALAAYPFGTNPFVDDHVLMALVLIVLLGVGAQDHLGFGRKWAQIVGEDSWLR</sequence>
<evidence type="ECO:0000313" key="3">
    <source>
        <dbReference type="Proteomes" id="UP000568050"/>
    </source>
</evidence>
<dbReference type="GO" id="GO:0043831">
    <property type="term" value="F:thiosulfate dehydrogenase (quinone) activity"/>
    <property type="evidence" value="ECO:0007669"/>
    <property type="project" value="UniProtKB-EC"/>
</dbReference>